<gene>
    <name evidence="2" type="ORF">NP493_2374g00026</name>
</gene>
<dbReference type="GO" id="GO:0005886">
    <property type="term" value="C:plasma membrane"/>
    <property type="evidence" value="ECO:0007669"/>
    <property type="project" value="TreeGrafter"/>
</dbReference>
<name>A0AAD9N3K0_RIDPI</name>
<keyword evidence="3" id="KW-1185">Reference proteome</keyword>
<dbReference type="PANTHER" id="PTHR11686:SF9">
    <property type="entry name" value="RE13973P"/>
    <property type="match status" value="1"/>
</dbReference>
<evidence type="ECO:0000313" key="3">
    <source>
        <dbReference type="Proteomes" id="UP001209878"/>
    </source>
</evidence>
<evidence type="ECO:0000256" key="1">
    <source>
        <dbReference type="PIRSR" id="PIRSR600101-2"/>
    </source>
</evidence>
<sequence>MLVAMGLVVTAIVAATIALTLVFHYRKGSPSSATDESSTRQLGRSLSATYRYAAVSSDAELCSEIATPRNGKEKKLVNIIFREVAPSAAHRDMFVNDTKSSVIGGLAVGVPGEVNGLYAAWQMFGRAKWKDLFAPSIHLCEEGVPVVRVFANADGTLKKEGDIVKRPLLARTLRRIADDPHTFYNGSLANDIVSDLQERGELWLRKLAQANLT</sequence>
<dbReference type="GO" id="GO:0006751">
    <property type="term" value="P:glutathione catabolic process"/>
    <property type="evidence" value="ECO:0007669"/>
    <property type="project" value="InterPro"/>
</dbReference>
<evidence type="ECO:0000313" key="2">
    <source>
        <dbReference type="EMBL" id="KAK2152994.1"/>
    </source>
</evidence>
<comment type="caution">
    <text evidence="2">The sequence shown here is derived from an EMBL/GenBank/DDBJ whole genome shotgun (WGS) entry which is preliminary data.</text>
</comment>
<dbReference type="InterPro" id="IPR029055">
    <property type="entry name" value="Ntn_hydrolases_N"/>
</dbReference>
<protein>
    <submittedName>
        <fullName evidence="2">Uncharacterized protein</fullName>
    </submittedName>
</protein>
<proteinExistence type="predicted"/>
<organism evidence="2 3">
    <name type="scientific">Ridgeia piscesae</name>
    <name type="common">Tubeworm</name>
    <dbReference type="NCBI Taxonomy" id="27915"/>
    <lineage>
        <taxon>Eukaryota</taxon>
        <taxon>Metazoa</taxon>
        <taxon>Spiralia</taxon>
        <taxon>Lophotrochozoa</taxon>
        <taxon>Annelida</taxon>
        <taxon>Polychaeta</taxon>
        <taxon>Sedentaria</taxon>
        <taxon>Canalipalpata</taxon>
        <taxon>Sabellida</taxon>
        <taxon>Siboglinidae</taxon>
        <taxon>Ridgeia</taxon>
    </lineage>
</organism>
<reference evidence="2" key="1">
    <citation type="journal article" date="2023" name="Mol. Biol. Evol.">
        <title>Third-Generation Sequencing Reveals the Adaptive Role of the Epigenome in Three Deep-Sea Polychaetes.</title>
        <authorList>
            <person name="Perez M."/>
            <person name="Aroh O."/>
            <person name="Sun Y."/>
            <person name="Lan Y."/>
            <person name="Juniper S.K."/>
            <person name="Young C.R."/>
            <person name="Angers B."/>
            <person name="Qian P.Y."/>
        </authorList>
    </citation>
    <scope>NUCLEOTIDE SEQUENCE</scope>
    <source>
        <strain evidence="2">R07B-5</strain>
    </source>
</reference>
<dbReference type="InterPro" id="IPR000101">
    <property type="entry name" value="GGT_peptidase"/>
</dbReference>
<dbReference type="PANTHER" id="PTHR11686">
    <property type="entry name" value="GAMMA GLUTAMYL TRANSPEPTIDASE"/>
    <property type="match status" value="1"/>
</dbReference>
<dbReference type="Pfam" id="PF01019">
    <property type="entry name" value="G_glu_transpept"/>
    <property type="match status" value="1"/>
</dbReference>
<dbReference type="EMBL" id="JAODUO010002369">
    <property type="protein sequence ID" value="KAK2152994.1"/>
    <property type="molecule type" value="Genomic_DNA"/>
</dbReference>
<dbReference type="Proteomes" id="UP001209878">
    <property type="component" value="Unassembled WGS sequence"/>
</dbReference>
<dbReference type="AlphaFoldDB" id="A0AAD9N3K0"/>
<feature type="binding site" evidence="1">
    <location>
        <position position="82"/>
    </location>
    <ligand>
        <name>L-glutamate</name>
        <dbReference type="ChEBI" id="CHEBI:29985"/>
    </ligand>
</feature>
<dbReference type="SUPFAM" id="SSF56235">
    <property type="entry name" value="N-terminal nucleophile aminohydrolases (Ntn hydrolases)"/>
    <property type="match status" value="1"/>
</dbReference>
<dbReference type="GO" id="GO:0036374">
    <property type="term" value="F:glutathione hydrolase activity"/>
    <property type="evidence" value="ECO:0007669"/>
    <property type="project" value="InterPro"/>
</dbReference>
<accession>A0AAD9N3K0</accession>